<dbReference type="Pfam" id="PF26215">
    <property type="entry name" value="HTH_animal"/>
    <property type="match status" value="1"/>
</dbReference>
<protein>
    <recommendedName>
        <fullName evidence="1">Helix-turn-helix domain-containing protein</fullName>
    </recommendedName>
</protein>
<dbReference type="InterPro" id="IPR058912">
    <property type="entry name" value="HTH_animal"/>
</dbReference>
<comment type="caution">
    <text evidence="2">The sequence shown here is derived from an EMBL/GenBank/DDBJ whole genome shotgun (WGS) entry which is preliminary data.</text>
</comment>
<organism evidence="2 3">
    <name type="scientific">Ranitomeya imitator</name>
    <name type="common">mimic poison frog</name>
    <dbReference type="NCBI Taxonomy" id="111125"/>
    <lineage>
        <taxon>Eukaryota</taxon>
        <taxon>Metazoa</taxon>
        <taxon>Chordata</taxon>
        <taxon>Craniata</taxon>
        <taxon>Vertebrata</taxon>
        <taxon>Euteleostomi</taxon>
        <taxon>Amphibia</taxon>
        <taxon>Batrachia</taxon>
        <taxon>Anura</taxon>
        <taxon>Neobatrachia</taxon>
        <taxon>Hyloidea</taxon>
        <taxon>Dendrobatidae</taxon>
        <taxon>Dendrobatinae</taxon>
        <taxon>Ranitomeya</taxon>
    </lineage>
</organism>
<accession>A0ABN9KVX4</accession>
<proteinExistence type="predicted"/>
<feature type="domain" description="Helix-turn-helix" evidence="1">
    <location>
        <begin position="128"/>
        <end position="182"/>
    </location>
</feature>
<name>A0ABN9KVX4_9NEOB</name>
<keyword evidence="3" id="KW-1185">Reference proteome</keyword>
<dbReference type="PANTHER" id="PTHR21301">
    <property type="entry name" value="REVERSE TRANSCRIPTASE"/>
    <property type="match status" value="1"/>
</dbReference>
<dbReference type="Proteomes" id="UP001176940">
    <property type="component" value="Unassembled WGS sequence"/>
</dbReference>
<evidence type="ECO:0000259" key="1">
    <source>
        <dbReference type="Pfam" id="PF26215"/>
    </source>
</evidence>
<sequence length="392" mass="45545">MKIEAQLCPVEEKSKERQTPLVDPNKQVGQMQFNIRNRMKIEAQLCTVEENNKQRQTPYIDDVFVIWTGTVEQFDTFIMELNINDMGLRFTSEVQNEELAFLDVMIRRTPNGGLTTSIYRKPTSTNSLLNWHSHHPIPLKKGIPKGQFLRLRRNCSNIKMFHSQAGDMFTRFREKNYPPHILTAAYNVAANADRQQLLQKNEQKLEDEKIRIIGTFDSQHQKVRGILNKHWDILRMDPDLRDLLGARPDITFRKGRSLKDSLVHSHYLKPTGGDTWLGRKPCGFLRCGGCQFCRWMKPNKSFTSSSTGKVFFQRDFSNCKSTGVVYMASCPCPKDYIGKTIREFRRRVGEHLGDIRHNRDTALARHMRSQHPDKPTDVTFTVIEVHRDPLQK</sequence>
<evidence type="ECO:0000313" key="2">
    <source>
        <dbReference type="EMBL" id="CAJ0923823.1"/>
    </source>
</evidence>
<dbReference type="PANTHER" id="PTHR21301:SF13">
    <property type="match status" value="1"/>
</dbReference>
<evidence type="ECO:0000313" key="3">
    <source>
        <dbReference type="Proteomes" id="UP001176940"/>
    </source>
</evidence>
<reference evidence="2" key="1">
    <citation type="submission" date="2023-07" db="EMBL/GenBank/DDBJ databases">
        <authorList>
            <person name="Stuckert A."/>
        </authorList>
    </citation>
    <scope>NUCLEOTIDE SEQUENCE</scope>
</reference>
<gene>
    <name evidence="2" type="ORF">RIMI_LOCUS2094876</name>
</gene>
<dbReference type="EMBL" id="CAUEEQ010002851">
    <property type="protein sequence ID" value="CAJ0923823.1"/>
    <property type="molecule type" value="Genomic_DNA"/>
</dbReference>